<dbReference type="OrthoDB" id="2798624at2759"/>
<feature type="region of interest" description="Disordered" evidence="1">
    <location>
        <begin position="27"/>
        <end position="50"/>
    </location>
</feature>
<dbReference type="Proteomes" id="UP000076532">
    <property type="component" value="Unassembled WGS sequence"/>
</dbReference>
<feature type="compositionally biased region" description="Polar residues" evidence="1">
    <location>
        <begin position="144"/>
        <end position="163"/>
    </location>
</feature>
<organism evidence="2 3">
    <name type="scientific">Athelia psychrophila</name>
    <dbReference type="NCBI Taxonomy" id="1759441"/>
    <lineage>
        <taxon>Eukaryota</taxon>
        <taxon>Fungi</taxon>
        <taxon>Dikarya</taxon>
        <taxon>Basidiomycota</taxon>
        <taxon>Agaricomycotina</taxon>
        <taxon>Agaricomycetes</taxon>
        <taxon>Agaricomycetidae</taxon>
        <taxon>Atheliales</taxon>
        <taxon>Atheliaceae</taxon>
        <taxon>Athelia</taxon>
    </lineage>
</organism>
<dbReference type="EMBL" id="KV417962">
    <property type="protein sequence ID" value="KZP04076.1"/>
    <property type="molecule type" value="Genomic_DNA"/>
</dbReference>
<accession>A0A167ULU3</accession>
<gene>
    <name evidence="2" type="ORF">FIBSPDRAFT_1054910</name>
</gene>
<evidence type="ECO:0000313" key="2">
    <source>
        <dbReference type="EMBL" id="KZP04076.1"/>
    </source>
</evidence>
<protein>
    <submittedName>
        <fullName evidence="2">Uncharacterized protein</fullName>
    </submittedName>
</protein>
<dbReference type="AlphaFoldDB" id="A0A167ULU3"/>
<proteinExistence type="predicted"/>
<feature type="region of interest" description="Disordered" evidence="1">
    <location>
        <begin position="218"/>
        <end position="250"/>
    </location>
</feature>
<feature type="region of interest" description="Disordered" evidence="1">
    <location>
        <begin position="137"/>
        <end position="163"/>
    </location>
</feature>
<feature type="region of interest" description="Disordered" evidence="1">
    <location>
        <begin position="180"/>
        <end position="199"/>
    </location>
</feature>
<feature type="region of interest" description="Disordered" evidence="1">
    <location>
        <begin position="374"/>
        <end position="421"/>
    </location>
</feature>
<reference evidence="2 3" key="1">
    <citation type="journal article" date="2016" name="Mol. Biol. Evol.">
        <title>Comparative Genomics of Early-Diverging Mushroom-Forming Fungi Provides Insights into the Origins of Lignocellulose Decay Capabilities.</title>
        <authorList>
            <person name="Nagy L.G."/>
            <person name="Riley R."/>
            <person name="Tritt A."/>
            <person name="Adam C."/>
            <person name="Daum C."/>
            <person name="Floudas D."/>
            <person name="Sun H."/>
            <person name="Yadav J.S."/>
            <person name="Pangilinan J."/>
            <person name="Larsson K.H."/>
            <person name="Matsuura K."/>
            <person name="Barry K."/>
            <person name="Labutti K."/>
            <person name="Kuo R."/>
            <person name="Ohm R.A."/>
            <person name="Bhattacharya S.S."/>
            <person name="Shirouzu T."/>
            <person name="Yoshinaga Y."/>
            <person name="Martin F.M."/>
            <person name="Grigoriev I.V."/>
            <person name="Hibbett D.S."/>
        </authorList>
    </citation>
    <scope>NUCLEOTIDE SEQUENCE [LARGE SCALE GENOMIC DNA]</scope>
    <source>
        <strain evidence="2 3">CBS 109695</strain>
    </source>
</reference>
<name>A0A167ULU3_9AGAM</name>
<sequence length="421" mass="45283">MIDHPVGKAGGNPADVIVRAIELANPKTETEPAAFKQESSSSSSPIGPRSQEHYVAALNMTLNVRKELKGNKKVTKFWKRVAQEGGLNADVITPSPSNVSSIRESLSLERQKAVDALVARRRGSIAVSESKSVASVSTVEPAISSASTSENPLPTSASGSSTVSTLRVLPPLASDSIKQQLAQHGNNKRFAGSRSNSRPSVLRALDLNVPAPKRALLHRGAERRNVPVALPHRQYPSDASDAVRFRSSRKRHALTPSVLSSLLSLHSSGNPKGSVPFDNTAFQPETPLVPFTMSKALPTRALGSNCELCVSYEHGGSLGHISEESQSGFEDAEESFVSTVPTTAVKMPKVLYEPPLRLPVLKYIRRLLPLSSPMKGKAKKEKEKENAARASPSKLPRRAGPAQGSPRRTMFTRNPLMHSIA</sequence>
<keyword evidence="3" id="KW-1185">Reference proteome</keyword>
<evidence type="ECO:0000256" key="1">
    <source>
        <dbReference type="SAM" id="MobiDB-lite"/>
    </source>
</evidence>
<dbReference type="STRING" id="436010.A0A167ULU3"/>
<evidence type="ECO:0000313" key="3">
    <source>
        <dbReference type="Proteomes" id="UP000076532"/>
    </source>
</evidence>